<reference evidence="1" key="1">
    <citation type="submission" date="2019-04" db="EMBL/GenBank/DDBJ databases">
        <title>Genome sequencing of Clostridium botulinum Groups I-IV and Clostridium butyricum.</title>
        <authorList>
            <person name="Brunt J."/>
            <person name="Van Vliet A.H.M."/>
            <person name="Stringer S.C."/>
            <person name="Carter A.T."/>
            <person name="Peck M.W."/>
        </authorList>
    </citation>
    <scope>NUCLEOTIDE SEQUENCE</scope>
    <source>
        <strain evidence="1">751/1</strain>
    </source>
</reference>
<protein>
    <submittedName>
        <fullName evidence="1">Uncharacterized protein</fullName>
    </submittedName>
</protein>
<gene>
    <name evidence="1" type="ORF">FDG29_01200</name>
</gene>
<organism evidence="1">
    <name type="scientific">Clostridium botulinum</name>
    <dbReference type="NCBI Taxonomy" id="1491"/>
    <lineage>
        <taxon>Bacteria</taxon>
        <taxon>Bacillati</taxon>
        <taxon>Bacillota</taxon>
        <taxon>Clostridia</taxon>
        <taxon>Eubacteriales</taxon>
        <taxon>Clostridiaceae</taxon>
        <taxon>Clostridium</taxon>
    </lineage>
</organism>
<dbReference type="AlphaFoldDB" id="A0A6G4HNR3"/>
<evidence type="ECO:0000313" key="1">
    <source>
        <dbReference type="EMBL" id="NFV14797.1"/>
    </source>
</evidence>
<comment type="caution">
    <text evidence="1">The sequence shown here is derived from an EMBL/GenBank/DDBJ whole genome shotgun (WGS) entry which is preliminary data.</text>
</comment>
<sequence length="200" mass="24246">MLQVIKKEFKGLDDLVKYINRISILYGYLKDYKILEENDKYDLLMNFDVPEVKLNLDLAKLVRDEIDDRYEHDIKMIYNIKSLESVEKEFYSILFSYSEARVMIQGYFDFVIYDLIEINYKSLEDYFFIQLNNFEYDLSAWSTKVENILSVKEIDHKLVYNHLVKLVLNRGYLLDFMSLGKLEKAIYHKIKWLNKKEFKY</sequence>
<name>A0A6G4HNR3_CLOBO</name>
<accession>A0A6G4HNR3</accession>
<dbReference type="RefSeq" id="WP_085296285.1">
    <property type="nucleotide sequence ID" value="NZ_MWJE01000253.1"/>
</dbReference>
<dbReference type="EMBL" id="SXEU01000001">
    <property type="protein sequence ID" value="NFV14797.1"/>
    <property type="molecule type" value="Genomic_DNA"/>
</dbReference>
<proteinExistence type="predicted"/>